<evidence type="ECO:0000256" key="3">
    <source>
        <dbReference type="ARBA" id="ARBA00023163"/>
    </source>
</evidence>
<feature type="domain" description="HTH crp-type" evidence="5">
    <location>
        <begin position="152"/>
        <end position="218"/>
    </location>
</feature>
<dbReference type="Pfam" id="PF13545">
    <property type="entry name" value="HTH_Crp_2"/>
    <property type="match status" value="1"/>
</dbReference>
<dbReference type="InterPro" id="IPR036390">
    <property type="entry name" value="WH_DNA-bd_sf"/>
</dbReference>
<keyword evidence="1" id="KW-0805">Transcription regulation</keyword>
<evidence type="ECO:0000259" key="4">
    <source>
        <dbReference type="PROSITE" id="PS50042"/>
    </source>
</evidence>
<evidence type="ECO:0000313" key="6">
    <source>
        <dbReference type="EMBL" id="CCV66556.1"/>
    </source>
</evidence>
<evidence type="ECO:0000256" key="2">
    <source>
        <dbReference type="ARBA" id="ARBA00023125"/>
    </source>
</evidence>
<dbReference type="SUPFAM" id="SSF46785">
    <property type="entry name" value="Winged helix' DNA-binding domain"/>
    <property type="match status" value="1"/>
</dbReference>
<name>U4KQ73_9MOLU</name>
<dbReference type="PANTHER" id="PTHR24567:SF28">
    <property type="entry name" value="LISTERIOLYSIN REGULATORY PROTEIN"/>
    <property type="match status" value="1"/>
</dbReference>
<accession>U4KQ73</accession>
<dbReference type="SMART" id="SM00419">
    <property type="entry name" value="HTH_CRP"/>
    <property type="match status" value="1"/>
</dbReference>
<dbReference type="Gene3D" id="1.10.10.10">
    <property type="entry name" value="Winged helix-like DNA-binding domain superfamily/Winged helix DNA-binding domain"/>
    <property type="match status" value="1"/>
</dbReference>
<dbReference type="PRINTS" id="PR00034">
    <property type="entry name" value="HTHCRP"/>
</dbReference>
<dbReference type="InterPro" id="IPR014710">
    <property type="entry name" value="RmlC-like_jellyroll"/>
</dbReference>
<protein>
    <submittedName>
        <fullName evidence="6">Transcriptional regulator, Crp family</fullName>
    </submittedName>
</protein>
<dbReference type="GO" id="GO:0003677">
    <property type="term" value="F:DNA binding"/>
    <property type="evidence" value="ECO:0007669"/>
    <property type="project" value="UniProtKB-KW"/>
</dbReference>
<dbReference type="InterPro" id="IPR012318">
    <property type="entry name" value="HTH_CRP"/>
</dbReference>
<dbReference type="Pfam" id="PF00027">
    <property type="entry name" value="cNMP_binding"/>
    <property type="match status" value="1"/>
</dbReference>
<dbReference type="STRING" id="61635.BN85315350"/>
<organism evidence="6 7">
    <name type="scientific">Acholeplasma brassicae</name>
    <dbReference type="NCBI Taxonomy" id="61635"/>
    <lineage>
        <taxon>Bacteria</taxon>
        <taxon>Bacillati</taxon>
        <taxon>Mycoplasmatota</taxon>
        <taxon>Mollicutes</taxon>
        <taxon>Acholeplasmatales</taxon>
        <taxon>Acholeplasmataceae</taxon>
        <taxon>Acholeplasma</taxon>
    </lineage>
</organism>
<dbReference type="Gene3D" id="2.60.120.10">
    <property type="entry name" value="Jelly Rolls"/>
    <property type="match status" value="1"/>
</dbReference>
<dbReference type="SMART" id="SM00100">
    <property type="entry name" value="cNMP"/>
    <property type="match status" value="1"/>
</dbReference>
<dbReference type="SUPFAM" id="SSF51206">
    <property type="entry name" value="cAMP-binding domain-like"/>
    <property type="match status" value="1"/>
</dbReference>
<dbReference type="Proteomes" id="UP000032737">
    <property type="component" value="Chromosome"/>
</dbReference>
<sequence>MICKKNLEPKSCILYVPIFKNLSKDEQDAVCLISTHQKRSKGSFIYTSGDILNSLYVIHRGKVKVSKFNDEGKEQVIRILEKGDFFGEMAIFSEELMSSTAEVIEDAVICLVDKDELKKLMVTSPELSFKMMTELSKRLVKAEELIENTNIQKAIYRVAHLLLENHKNGIVTFKTTKQNLAKQVGLTPETFSRKLKELESLGLIITLNHKTIEIVNIEQFKDEIMRF</sequence>
<evidence type="ECO:0000313" key="7">
    <source>
        <dbReference type="Proteomes" id="UP000032737"/>
    </source>
</evidence>
<dbReference type="HOGENOM" id="CLU_075053_3_2_14"/>
<reference evidence="6 7" key="1">
    <citation type="journal article" date="2013" name="J. Mol. Microbiol. Biotechnol.">
        <title>Analysis of the Complete Genomes of Acholeplasma brassicae , A. palmae and A. laidlawii and Their Comparison to the Obligate Parasites from ' Candidatus Phytoplasma'.</title>
        <authorList>
            <person name="Kube M."/>
            <person name="Siewert C."/>
            <person name="Migdoll A.M."/>
            <person name="Duduk B."/>
            <person name="Holz S."/>
            <person name="Rabus R."/>
            <person name="Seemuller E."/>
            <person name="Mitrovic J."/>
            <person name="Muller I."/>
            <person name="Buttner C."/>
            <person name="Reinhardt R."/>
        </authorList>
    </citation>
    <scope>NUCLEOTIDE SEQUENCE [LARGE SCALE GENOMIC DNA]</scope>
    <source>
        <strain evidence="7">0502</strain>
    </source>
</reference>
<keyword evidence="3" id="KW-0804">Transcription</keyword>
<keyword evidence="2" id="KW-0238">DNA-binding</keyword>
<dbReference type="InterPro" id="IPR000595">
    <property type="entry name" value="cNMP-bd_dom"/>
</dbReference>
<evidence type="ECO:0000256" key="1">
    <source>
        <dbReference type="ARBA" id="ARBA00023015"/>
    </source>
</evidence>
<proteinExistence type="predicted"/>
<evidence type="ECO:0000259" key="5">
    <source>
        <dbReference type="PROSITE" id="PS51063"/>
    </source>
</evidence>
<dbReference type="KEGG" id="abra:BN85315350"/>
<dbReference type="GO" id="GO:0005829">
    <property type="term" value="C:cytosol"/>
    <property type="evidence" value="ECO:0007669"/>
    <property type="project" value="TreeGrafter"/>
</dbReference>
<dbReference type="PROSITE" id="PS50042">
    <property type="entry name" value="CNMP_BINDING_3"/>
    <property type="match status" value="1"/>
</dbReference>
<dbReference type="CDD" id="cd00038">
    <property type="entry name" value="CAP_ED"/>
    <property type="match status" value="1"/>
</dbReference>
<gene>
    <name evidence="6" type="ORF">BN85315350</name>
</gene>
<keyword evidence="7" id="KW-1185">Reference proteome</keyword>
<dbReference type="AlphaFoldDB" id="U4KQ73"/>
<dbReference type="GO" id="GO:0003700">
    <property type="term" value="F:DNA-binding transcription factor activity"/>
    <property type="evidence" value="ECO:0007669"/>
    <property type="project" value="TreeGrafter"/>
</dbReference>
<dbReference type="PROSITE" id="PS51063">
    <property type="entry name" value="HTH_CRP_2"/>
    <property type="match status" value="1"/>
</dbReference>
<dbReference type="InterPro" id="IPR018490">
    <property type="entry name" value="cNMP-bd_dom_sf"/>
</dbReference>
<feature type="domain" description="Cyclic nucleotide-binding" evidence="4">
    <location>
        <begin position="18"/>
        <end position="138"/>
    </location>
</feature>
<dbReference type="InterPro" id="IPR050397">
    <property type="entry name" value="Env_Response_Regulators"/>
</dbReference>
<dbReference type="PANTHER" id="PTHR24567">
    <property type="entry name" value="CRP FAMILY TRANSCRIPTIONAL REGULATORY PROTEIN"/>
    <property type="match status" value="1"/>
</dbReference>
<dbReference type="EMBL" id="FO681348">
    <property type="protein sequence ID" value="CCV66556.1"/>
    <property type="molecule type" value="Genomic_DNA"/>
</dbReference>
<dbReference type="InterPro" id="IPR036388">
    <property type="entry name" value="WH-like_DNA-bd_sf"/>
</dbReference>